<evidence type="ECO:0000313" key="1">
    <source>
        <dbReference type="EMBL" id="SUN60600.1"/>
    </source>
</evidence>
<proteinExistence type="predicted"/>
<dbReference type="GeneID" id="78356398"/>
<dbReference type="EMBL" id="UHFN01000007">
    <property type="protein sequence ID" value="SUN60600.1"/>
    <property type="molecule type" value="Genomic_DNA"/>
</dbReference>
<dbReference type="OrthoDB" id="2225805at2"/>
<gene>
    <name evidence="1" type="ORF">NCTC12224_00970</name>
</gene>
<dbReference type="Proteomes" id="UP000254924">
    <property type="component" value="Unassembled WGS sequence"/>
</dbReference>
<accession>A0A380K8I9</accession>
<keyword evidence="2" id="KW-1185">Reference proteome</keyword>
<organism evidence="1 2">
    <name type="scientific">Streptococcus hyointestinalis</name>
    <dbReference type="NCBI Taxonomy" id="1337"/>
    <lineage>
        <taxon>Bacteria</taxon>
        <taxon>Bacillati</taxon>
        <taxon>Bacillota</taxon>
        <taxon>Bacilli</taxon>
        <taxon>Lactobacillales</taxon>
        <taxon>Streptococcaceae</taxon>
        <taxon>Streptococcus</taxon>
    </lineage>
</organism>
<protein>
    <submittedName>
        <fullName evidence="1">Uncharacterized protein</fullName>
    </submittedName>
</protein>
<evidence type="ECO:0000313" key="2">
    <source>
        <dbReference type="Proteomes" id="UP000254924"/>
    </source>
</evidence>
<reference evidence="1 2" key="1">
    <citation type="submission" date="2018-06" db="EMBL/GenBank/DDBJ databases">
        <authorList>
            <consortium name="Pathogen Informatics"/>
            <person name="Doyle S."/>
        </authorList>
    </citation>
    <scope>NUCLEOTIDE SEQUENCE [LARGE SCALE GENOMIC DNA]</scope>
    <source>
        <strain evidence="1 2">NCTC12224</strain>
    </source>
</reference>
<name>A0A380K8I9_9STRE</name>
<dbReference type="RefSeq" id="WP_115268781.1">
    <property type="nucleotide sequence ID" value="NZ_JBNPNB010000008.1"/>
</dbReference>
<sequence>MAKFKATSNVVFIVDGKEQSYDKDTEYDMDVKTADELNAKGRVTHPELSPFFERINEEKAAKADK</sequence>
<dbReference type="AlphaFoldDB" id="A0A380K8I9"/>